<feature type="domain" description="SH3b" evidence="4">
    <location>
        <begin position="184"/>
        <end position="250"/>
    </location>
</feature>
<dbReference type="Pfam" id="PF08239">
    <property type="entry name" value="SH3_3"/>
    <property type="match status" value="1"/>
</dbReference>
<feature type="chain" id="PRO_5045853774" evidence="3">
    <location>
        <begin position="19"/>
        <end position="250"/>
    </location>
</feature>
<dbReference type="SUPFAM" id="SSF48452">
    <property type="entry name" value="TPR-like"/>
    <property type="match status" value="1"/>
</dbReference>
<feature type="transmembrane region" description="Helical" evidence="2">
    <location>
        <begin position="160"/>
        <end position="178"/>
    </location>
</feature>
<keyword evidence="3" id="KW-0732">Signal</keyword>
<reference evidence="5 6" key="1">
    <citation type="submission" date="2020-03" db="EMBL/GenBank/DDBJ databases">
        <title>Genomic Encyclopedia of Type Strains, Phase IV (KMG-IV): sequencing the most valuable type-strain genomes for metagenomic binning, comparative biology and taxonomic classification.</title>
        <authorList>
            <person name="Goeker M."/>
        </authorList>
    </citation>
    <scope>NUCLEOTIDE SEQUENCE [LARGE SCALE GENOMIC DNA]</scope>
    <source>
        <strain evidence="5 6">DSM 101599</strain>
    </source>
</reference>
<dbReference type="InterPro" id="IPR036028">
    <property type="entry name" value="SH3-like_dom_sf"/>
</dbReference>
<keyword evidence="6" id="KW-1185">Reference proteome</keyword>
<dbReference type="EMBL" id="JAASQL010000001">
    <property type="protein sequence ID" value="NIJ43828.1"/>
    <property type="molecule type" value="Genomic_DNA"/>
</dbReference>
<evidence type="ECO:0000256" key="3">
    <source>
        <dbReference type="SAM" id="SignalP"/>
    </source>
</evidence>
<feature type="transmembrane region" description="Helical" evidence="2">
    <location>
        <begin position="129"/>
        <end position="148"/>
    </location>
</feature>
<gene>
    <name evidence="5" type="ORF">FHR24_000267</name>
</gene>
<dbReference type="Proteomes" id="UP000745859">
    <property type="component" value="Unassembled WGS sequence"/>
</dbReference>
<dbReference type="InterPro" id="IPR019734">
    <property type="entry name" value="TPR_rpt"/>
</dbReference>
<feature type="signal peptide" evidence="3">
    <location>
        <begin position="1"/>
        <end position="18"/>
    </location>
</feature>
<dbReference type="RefSeq" id="WP_167182751.1">
    <property type="nucleotide sequence ID" value="NZ_JAASQL010000001.1"/>
</dbReference>
<organism evidence="5 6">
    <name type="scientific">Wenyingzhuangia heitensis</name>
    <dbReference type="NCBI Taxonomy" id="1487859"/>
    <lineage>
        <taxon>Bacteria</taxon>
        <taxon>Pseudomonadati</taxon>
        <taxon>Bacteroidota</taxon>
        <taxon>Flavobacteriia</taxon>
        <taxon>Flavobacteriales</taxon>
        <taxon>Flavobacteriaceae</taxon>
        <taxon>Wenyingzhuangia</taxon>
    </lineage>
</organism>
<proteinExistence type="predicted"/>
<evidence type="ECO:0000256" key="2">
    <source>
        <dbReference type="SAM" id="Phobius"/>
    </source>
</evidence>
<dbReference type="Gene3D" id="1.25.40.10">
    <property type="entry name" value="Tetratricopeptide repeat domain"/>
    <property type="match status" value="1"/>
</dbReference>
<keyword evidence="2" id="KW-0812">Transmembrane</keyword>
<dbReference type="SMART" id="SM00287">
    <property type="entry name" value="SH3b"/>
    <property type="match status" value="1"/>
</dbReference>
<feature type="repeat" description="TPR" evidence="1">
    <location>
        <begin position="55"/>
        <end position="88"/>
    </location>
</feature>
<evidence type="ECO:0000256" key="1">
    <source>
        <dbReference type="PROSITE-ProRule" id="PRU00339"/>
    </source>
</evidence>
<dbReference type="InterPro" id="IPR011990">
    <property type="entry name" value="TPR-like_helical_dom_sf"/>
</dbReference>
<keyword evidence="2" id="KW-1133">Transmembrane helix</keyword>
<evidence type="ECO:0000313" key="6">
    <source>
        <dbReference type="Proteomes" id="UP000745859"/>
    </source>
</evidence>
<dbReference type="InterPro" id="IPR003646">
    <property type="entry name" value="SH3-like_bac-type"/>
</dbReference>
<comment type="caution">
    <text evidence="5">The sequence shown here is derived from an EMBL/GenBank/DDBJ whole genome shotgun (WGS) entry which is preliminary data.</text>
</comment>
<dbReference type="SUPFAM" id="SSF50044">
    <property type="entry name" value="SH3-domain"/>
    <property type="match status" value="1"/>
</dbReference>
<keyword evidence="2" id="KW-0472">Membrane</keyword>
<dbReference type="PROSITE" id="PS50005">
    <property type="entry name" value="TPR"/>
    <property type="match status" value="1"/>
</dbReference>
<name>A0ABX0U4N6_9FLAO</name>
<dbReference type="Gene3D" id="2.30.30.40">
    <property type="entry name" value="SH3 Domains"/>
    <property type="match status" value="1"/>
</dbReference>
<dbReference type="PROSITE" id="PS50293">
    <property type="entry name" value="TPR_REGION"/>
    <property type="match status" value="1"/>
</dbReference>
<dbReference type="SMART" id="SM00028">
    <property type="entry name" value="TPR"/>
    <property type="match status" value="1"/>
</dbReference>
<evidence type="ECO:0000313" key="5">
    <source>
        <dbReference type="EMBL" id="NIJ43828.1"/>
    </source>
</evidence>
<dbReference type="PROSITE" id="PS51781">
    <property type="entry name" value="SH3B"/>
    <property type="match status" value="1"/>
</dbReference>
<protein>
    <submittedName>
        <fullName evidence="5">Tetratricopeptide (TPR) repeat protein</fullName>
    </submittedName>
</protein>
<accession>A0ABX0U4N6</accession>
<dbReference type="Pfam" id="PF13432">
    <property type="entry name" value="TPR_16"/>
    <property type="match status" value="1"/>
</dbReference>
<keyword evidence="1" id="KW-0802">TPR repeat</keyword>
<sequence length="250" mass="28053">MKNFIIGIFAMFISFVSAQESQNVFKEANNYYRAEDYTKAIKSYKAILEQGLESSEVYFNLGNAYYKTNKMAEAIYSFEKALVLNPSNQDAKTNLAYANRSIIDSIKTIPKSTLDKFNDNVLALLSYNTWAKIAVASSLLAGLVWMFFFFSTQPGVKKMFFTLGVIISITCFIGLGVASQQYIKTKNTVYAIVFSDEVSVKNAPRNSALEIFSLHQGTKLKVLDKVGNWHKVKIADGQVGWIPKESIKAF</sequence>
<evidence type="ECO:0000259" key="4">
    <source>
        <dbReference type="PROSITE" id="PS51781"/>
    </source>
</evidence>